<reference evidence="8" key="1">
    <citation type="submission" date="2016-09" db="EMBL/GenBank/DDBJ databases">
        <authorList>
            <person name="Varghese N."/>
            <person name="Submissions S."/>
        </authorList>
    </citation>
    <scope>NUCLEOTIDE SEQUENCE [LARGE SCALE GENOMIC DNA]</scope>
    <source>
        <strain evidence="8">JS23</strain>
    </source>
</reference>
<dbReference type="InterPro" id="IPR000878">
    <property type="entry name" value="4pyrrol_Mease"/>
</dbReference>
<dbReference type="InterPro" id="IPR035996">
    <property type="entry name" value="4pyrrol_Methylase_sf"/>
</dbReference>
<evidence type="ECO:0000259" key="6">
    <source>
        <dbReference type="Pfam" id="PF00590"/>
    </source>
</evidence>
<dbReference type="InterPro" id="IPR014776">
    <property type="entry name" value="4pyrrole_Mease_sub2"/>
</dbReference>
<evidence type="ECO:0000256" key="1">
    <source>
        <dbReference type="ARBA" id="ARBA00022490"/>
    </source>
</evidence>
<keyword evidence="1" id="KW-0963">Cytoplasm</keyword>
<dbReference type="PIRSF" id="PIRSF005917">
    <property type="entry name" value="MTase_YraL"/>
    <property type="match status" value="1"/>
</dbReference>
<keyword evidence="8" id="KW-1185">Reference proteome</keyword>
<dbReference type="Proteomes" id="UP000243719">
    <property type="component" value="Unassembled WGS sequence"/>
</dbReference>
<evidence type="ECO:0000313" key="8">
    <source>
        <dbReference type="Proteomes" id="UP000243719"/>
    </source>
</evidence>
<evidence type="ECO:0000256" key="4">
    <source>
        <dbReference type="ARBA" id="ARBA00022679"/>
    </source>
</evidence>
<keyword evidence="2" id="KW-0698">rRNA processing</keyword>
<dbReference type="AlphaFoldDB" id="A0A1H2PUU0"/>
<proteinExistence type="predicted"/>
<dbReference type="InterPro" id="IPR008189">
    <property type="entry name" value="rRNA_ssu_MeTfrase_I"/>
</dbReference>
<dbReference type="GO" id="GO:0032259">
    <property type="term" value="P:methylation"/>
    <property type="evidence" value="ECO:0007669"/>
    <property type="project" value="UniProtKB-KW"/>
</dbReference>
<evidence type="ECO:0000256" key="3">
    <source>
        <dbReference type="ARBA" id="ARBA00022603"/>
    </source>
</evidence>
<evidence type="ECO:0000313" key="7">
    <source>
        <dbReference type="EMBL" id="SDV50975.1"/>
    </source>
</evidence>
<dbReference type="SUPFAM" id="SSF53790">
    <property type="entry name" value="Tetrapyrrole methylase"/>
    <property type="match status" value="1"/>
</dbReference>
<keyword evidence="3 7" id="KW-0489">Methyltransferase</keyword>
<protein>
    <submittedName>
        <fullName evidence="7">16S rRNA (Cytidine1402-2'-O)-methyltransferase</fullName>
    </submittedName>
</protein>
<evidence type="ECO:0000256" key="2">
    <source>
        <dbReference type="ARBA" id="ARBA00022552"/>
    </source>
</evidence>
<dbReference type="EMBL" id="FNLO01000014">
    <property type="protein sequence ID" value="SDV50975.1"/>
    <property type="molecule type" value="Genomic_DNA"/>
</dbReference>
<gene>
    <name evidence="7" type="ORF">SAMN05216551_11472</name>
</gene>
<dbReference type="CDD" id="cd11649">
    <property type="entry name" value="RsmI_like"/>
    <property type="match status" value="1"/>
</dbReference>
<dbReference type="OrthoDB" id="7061662at2"/>
<sequence length="243" mass="26477">MNGTLYLIPNTLGDSAPEHLPFVLPAEVRALALRLDYFVGENAKTTRAYLKQLGVTRPLQEIEIRELNVKTPADAVDALLGPLLDGRDAGLVSEAGCPAVADPGAALVRRAHERGLTVRPLVGPSSILLALMASGLDGQRFAFNGYLPTDAGERRRVLTELEGHSRRHRQTQVFIETPYRNAALFEALLADCQPTTRLSLAIDLTLAGETVASASVAEWRKRMSSGRIPDMKKRPTIFMLLAQ</sequence>
<dbReference type="GO" id="GO:0008168">
    <property type="term" value="F:methyltransferase activity"/>
    <property type="evidence" value="ECO:0007669"/>
    <property type="project" value="UniProtKB-KW"/>
</dbReference>
<dbReference type="GO" id="GO:0006364">
    <property type="term" value="P:rRNA processing"/>
    <property type="evidence" value="ECO:0007669"/>
    <property type="project" value="UniProtKB-KW"/>
</dbReference>
<dbReference type="InterPro" id="IPR014777">
    <property type="entry name" value="4pyrrole_Mease_sub1"/>
</dbReference>
<accession>A0A1H2PUU0</accession>
<name>A0A1H2PUU0_9BURK</name>
<dbReference type="PANTHER" id="PTHR46111">
    <property type="entry name" value="RIBOSOMAL RNA SMALL SUBUNIT METHYLTRANSFERASE I"/>
    <property type="match status" value="1"/>
</dbReference>
<organism evidence="7 8">
    <name type="scientific">Chitinasiproducens palmae</name>
    <dbReference type="NCBI Taxonomy" id="1770053"/>
    <lineage>
        <taxon>Bacteria</taxon>
        <taxon>Pseudomonadati</taxon>
        <taxon>Pseudomonadota</taxon>
        <taxon>Betaproteobacteria</taxon>
        <taxon>Burkholderiales</taxon>
        <taxon>Burkholderiaceae</taxon>
        <taxon>Chitinasiproducens</taxon>
    </lineage>
</organism>
<feature type="domain" description="Tetrapyrrole methylase" evidence="6">
    <location>
        <begin position="61"/>
        <end position="218"/>
    </location>
</feature>
<dbReference type="Gene3D" id="3.40.1010.10">
    <property type="entry name" value="Cobalt-precorrin-4 Transmethylase, Domain 1"/>
    <property type="match status" value="1"/>
</dbReference>
<keyword evidence="4 7" id="KW-0808">Transferase</keyword>
<keyword evidence="5" id="KW-0949">S-adenosyl-L-methionine</keyword>
<dbReference type="PANTHER" id="PTHR46111:SF2">
    <property type="entry name" value="SAM-DEPENDENT METHYLTRANSFERASE"/>
    <property type="match status" value="1"/>
</dbReference>
<dbReference type="Pfam" id="PF00590">
    <property type="entry name" value="TP_methylase"/>
    <property type="match status" value="1"/>
</dbReference>
<dbReference type="Gene3D" id="3.30.950.10">
    <property type="entry name" value="Methyltransferase, Cobalt-precorrin-4 Transmethylase, Domain 2"/>
    <property type="match status" value="1"/>
</dbReference>
<evidence type="ECO:0000256" key="5">
    <source>
        <dbReference type="ARBA" id="ARBA00022691"/>
    </source>
</evidence>
<dbReference type="STRING" id="1770053.SAMN05216551_11472"/>
<dbReference type="RefSeq" id="WP_091912329.1">
    <property type="nucleotide sequence ID" value="NZ_FNLO01000014.1"/>
</dbReference>